<dbReference type="Pfam" id="PF09925">
    <property type="entry name" value="DUF2157"/>
    <property type="match status" value="1"/>
</dbReference>
<feature type="transmembrane region" description="Helical" evidence="1">
    <location>
        <begin position="74"/>
        <end position="96"/>
    </location>
</feature>
<feature type="transmembrane region" description="Helical" evidence="1">
    <location>
        <begin position="212"/>
        <end position="233"/>
    </location>
</feature>
<reference evidence="3 4" key="1">
    <citation type="journal article" date="2023" name="Ecotoxicol. Environ. Saf.">
        <title>Mercury remediation potential of mercury-resistant strain Rheinheimera metallidurans sp. nov. isolated from a municipal waste dumping site.</title>
        <authorList>
            <person name="Yadav V."/>
            <person name="Manjhi A."/>
            <person name="Vadakedath N."/>
        </authorList>
    </citation>
    <scope>NUCLEOTIDE SEQUENCE [LARGE SCALE GENOMIC DNA]</scope>
    <source>
        <strain evidence="3 4">E-49</strain>
    </source>
</reference>
<proteinExistence type="predicted"/>
<dbReference type="EMBL" id="JALAAR010000019">
    <property type="protein sequence ID" value="MEH8019052.1"/>
    <property type="molecule type" value="Genomic_DNA"/>
</dbReference>
<feature type="domain" description="DUF2157" evidence="2">
    <location>
        <begin position="12"/>
        <end position="151"/>
    </location>
</feature>
<feature type="transmembrane region" description="Helical" evidence="1">
    <location>
        <begin position="180"/>
        <end position="200"/>
    </location>
</feature>
<gene>
    <name evidence="3" type="ORF">MN202_17575</name>
</gene>
<comment type="caution">
    <text evidence="3">The sequence shown here is derived from an EMBL/GenBank/DDBJ whole genome shotgun (WGS) entry which is preliminary data.</text>
</comment>
<feature type="transmembrane region" description="Helical" evidence="1">
    <location>
        <begin position="290"/>
        <end position="311"/>
    </location>
</feature>
<evidence type="ECO:0000313" key="3">
    <source>
        <dbReference type="EMBL" id="MEH8019052.1"/>
    </source>
</evidence>
<dbReference type="RefSeq" id="WP_335737450.1">
    <property type="nucleotide sequence ID" value="NZ_JALAAR010000019.1"/>
</dbReference>
<keyword evidence="1" id="KW-0812">Transmembrane</keyword>
<feature type="transmembrane region" description="Helical" evidence="1">
    <location>
        <begin position="263"/>
        <end position="284"/>
    </location>
</feature>
<dbReference type="InterPro" id="IPR018677">
    <property type="entry name" value="DUF2157"/>
</dbReference>
<feature type="transmembrane region" description="Helical" evidence="1">
    <location>
        <begin position="103"/>
        <end position="123"/>
    </location>
</feature>
<evidence type="ECO:0000313" key="4">
    <source>
        <dbReference type="Proteomes" id="UP001375382"/>
    </source>
</evidence>
<organism evidence="3 4">
    <name type="scientific">Rheinheimera muenzenbergensis</name>
    <dbReference type="NCBI Taxonomy" id="1193628"/>
    <lineage>
        <taxon>Bacteria</taxon>
        <taxon>Pseudomonadati</taxon>
        <taxon>Pseudomonadota</taxon>
        <taxon>Gammaproteobacteria</taxon>
        <taxon>Chromatiales</taxon>
        <taxon>Chromatiaceae</taxon>
        <taxon>Rheinheimera</taxon>
    </lineage>
</organism>
<dbReference type="Proteomes" id="UP001375382">
    <property type="component" value="Unassembled WGS sequence"/>
</dbReference>
<keyword evidence="4" id="KW-1185">Reference proteome</keyword>
<protein>
    <submittedName>
        <fullName evidence="3">DUF2157 domain-containing protein</fullName>
    </submittedName>
</protein>
<feature type="transmembrane region" description="Helical" evidence="1">
    <location>
        <begin position="239"/>
        <end position="256"/>
    </location>
</feature>
<evidence type="ECO:0000259" key="2">
    <source>
        <dbReference type="Pfam" id="PF09925"/>
    </source>
</evidence>
<name>A0ABU8CB26_9GAMM</name>
<keyword evidence="1" id="KW-0472">Membrane</keyword>
<feature type="transmembrane region" description="Helical" evidence="1">
    <location>
        <begin position="129"/>
        <end position="146"/>
    </location>
</feature>
<accession>A0ABU8CB26</accession>
<feature type="transmembrane region" description="Helical" evidence="1">
    <location>
        <begin position="153"/>
        <end position="168"/>
    </location>
</feature>
<keyword evidence="1" id="KW-1133">Transmembrane helix</keyword>
<evidence type="ECO:0000256" key="1">
    <source>
        <dbReference type="SAM" id="Phobius"/>
    </source>
</evidence>
<sequence length="322" mass="35584">MDNLRHANQLLHWAEQQQLTSQQLQQAAEQVKLQAVTTDWLAQANRLLLLAAVMLLCSAVIFFFAYNWPLLHYLAKMALAGTAVLLSGGIAVVSASDSLQRRAALFTCAILTGALLALIGQTYQTGADIWQLFAGWAALISPLVLLSKSRASYLLWFVLLQLALWRYLDSNAGFWSLNHAQLLLFASLANLLWLLFAEFALRRLGVTQHKPLLWLAALTLLAPLTFAGILGVWESNYQLNLLSYLLTAGVLALWYFRLQPDLLIFALVLFSAIAVSTAMLSRLMDGADGFMLVNLLALYVIGSSAAAAVWLKKLLQEAQHDQ</sequence>
<feature type="transmembrane region" description="Helical" evidence="1">
    <location>
        <begin position="47"/>
        <end position="68"/>
    </location>
</feature>